<evidence type="ECO:0000313" key="3">
    <source>
        <dbReference type="Proteomes" id="UP000292447"/>
    </source>
</evidence>
<dbReference type="GO" id="GO:0005737">
    <property type="term" value="C:cytoplasm"/>
    <property type="evidence" value="ECO:0007669"/>
    <property type="project" value="TreeGrafter"/>
</dbReference>
<feature type="domain" description="YTH" evidence="1">
    <location>
        <begin position="139"/>
        <end position="272"/>
    </location>
</feature>
<proteinExistence type="predicted"/>
<accession>A0A4P6XNX5</accession>
<dbReference type="PANTHER" id="PTHR12357">
    <property type="entry name" value="YTH YT521-B HOMOLOGY DOMAIN-CONTAINING"/>
    <property type="match status" value="1"/>
</dbReference>
<dbReference type="CDD" id="cd21134">
    <property type="entry name" value="YTH"/>
    <property type="match status" value="1"/>
</dbReference>
<evidence type="ECO:0000313" key="2">
    <source>
        <dbReference type="EMBL" id="QBM87936.1"/>
    </source>
</evidence>
<dbReference type="Proteomes" id="UP000292447">
    <property type="component" value="Chromosome II"/>
</dbReference>
<dbReference type="STRING" id="2163413.A0A4P6XNX5"/>
<dbReference type="GO" id="GO:0061157">
    <property type="term" value="P:mRNA destabilization"/>
    <property type="evidence" value="ECO:0007669"/>
    <property type="project" value="TreeGrafter"/>
</dbReference>
<name>A0A4P6XNX5_9ASCO</name>
<dbReference type="PROSITE" id="PS50882">
    <property type="entry name" value="YTH"/>
    <property type="match status" value="1"/>
</dbReference>
<dbReference type="AlphaFoldDB" id="A0A4P6XNX5"/>
<protein>
    <submittedName>
        <fullName evidence="2">YT521-B-like domain-containing protein</fullName>
    </submittedName>
</protein>
<dbReference type="GO" id="GO:1990247">
    <property type="term" value="F:N6-methyladenosine-containing RNA reader activity"/>
    <property type="evidence" value="ECO:0007669"/>
    <property type="project" value="TreeGrafter"/>
</dbReference>
<gene>
    <name evidence="2" type="primary">MPUL0B11500</name>
    <name evidence="2" type="ORF">METSCH_B11500</name>
</gene>
<reference evidence="3" key="1">
    <citation type="submission" date="2019-03" db="EMBL/GenBank/DDBJ databases">
        <title>Snf2 controls pulcherriminic acid biosynthesis and connects pigmentation and antifungal activity of the yeast Metschnikowia pulcherrima.</title>
        <authorList>
            <person name="Gore-Lloyd D."/>
            <person name="Sumann I."/>
            <person name="Brachmann A.O."/>
            <person name="Schneeberger K."/>
            <person name="Ortiz-Merino R.A."/>
            <person name="Moreno-Beltran M."/>
            <person name="Schlaefli M."/>
            <person name="Kirner P."/>
            <person name="Santos Kron A."/>
            <person name="Wolfe K.H."/>
            <person name="Piel J."/>
            <person name="Ahrens C.H."/>
            <person name="Henk D."/>
            <person name="Freimoser F.M."/>
        </authorList>
    </citation>
    <scope>NUCLEOTIDE SEQUENCE [LARGE SCALE GENOMIC DNA]</scope>
    <source>
        <strain evidence="3">APC 1.2</strain>
    </source>
</reference>
<dbReference type="InterPro" id="IPR045168">
    <property type="entry name" value="YTH_prot"/>
</dbReference>
<dbReference type="InterPro" id="IPR007275">
    <property type="entry name" value="YTH_domain"/>
</dbReference>
<dbReference type="Pfam" id="PF04146">
    <property type="entry name" value="YTH"/>
    <property type="match status" value="1"/>
</dbReference>
<keyword evidence="3" id="KW-1185">Reference proteome</keyword>
<organism evidence="2 3">
    <name type="scientific">Metschnikowia aff. pulcherrima</name>
    <dbReference type="NCBI Taxonomy" id="2163413"/>
    <lineage>
        <taxon>Eukaryota</taxon>
        <taxon>Fungi</taxon>
        <taxon>Dikarya</taxon>
        <taxon>Ascomycota</taxon>
        <taxon>Saccharomycotina</taxon>
        <taxon>Pichiomycetes</taxon>
        <taxon>Metschnikowiaceae</taxon>
        <taxon>Metschnikowia</taxon>
    </lineage>
</organism>
<dbReference type="Gene3D" id="3.10.590.10">
    <property type="entry name" value="ph1033 like domains"/>
    <property type="match status" value="1"/>
</dbReference>
<sequence>MLLFDSSLIIFKAPPASRLEDPCTPTTLQNLKRATRLADYTKGIDIVCTPNIWATGNNYLPGWGSATGVNLRLSNETDETPSNTSSFPSSMSLASSRSQSFWPDDSDYFDLPDLPANPTTFKRTFTRSGGSKFDVSGNARFFVIKSYSNLDVRASMRNGIWASTELGNKRLDKAFRETRGGVYLFFSVNSSAKFCGVARMQTAIDFTQASDIWAESSRWKGIFPVEWLIVKEIPNRLLRHLRVVLNENKPVANSRDTQELPFDIGLSMMGTFETYGE</sequence>
<evidence type="ECO:0000259" key="1">
    <source>
        <dbReference type="PROSITE" id="PS50882"/>
    </source>
</evidence>
<dbReference type="GO" id="GO:0003729">
    <property type="term" value="F:mRNA binding"/>
    <property type="evidence" value="ECO:0007669"/>
    <property type="project" value="TreeGrafter"/>
</dbReference>
<dbReference type="PANTHER" id="PTHR12357:SF89">
    <property type="entry name" value="YTH DOMAIN-CONTAINING FAMILY PROTEIN"/>
    <property type="match status" value="1"/>
</dbReference>
<dbReference type="EMBL" id="CP034457">
    <property type="protein sequence ID" value="QBM87936.1"/>
    <property type="molecule type" value="Genomic_DNA"/>
</dbReference>